<proteinExistence type="predicted"/>
<gene>
    <name evidence="1" type="ORF">CCMP2556_LOCUS37499</name>
</gene>
<accession>A0ABP0PKN7</accession>
<dbReference type="SUPFAM" id="SSF52799">
    <property type="entry name" value="(Phosphotyrosine protein) phosphatases II"/>
    <property type="match status" value="1"/>
</dbReference>
<name>A0ABP0PKN7_9DINO</name>
<reference evidence="1 2" key="1">
    <citation type="submission" date="2024-02" db="EMBL/GenBank/DDBJ databases">
        <authorList>
            <person name="Chen Y."/>
            <person name="Shah S."/>
            <person name="Dougan E. K."/>
            <person name="Thang M."/>
            <person name="Chan C."/>
        </authorList>
    </citation>
    <scope>NUCLEOTIDE SEQUENCE [LARGE SCALE GENOMIC DNA]</scope>
</reference>
<dbReference type="Gene3D" id="3.90.190.10">
    <property type="entry name" value="Protein tyrosine phosphatase superfamily"/>
    <property type="match status" value="1"/>
</dbReference>
<protein>
    <submittedName>
        <fullName evidence="1">Uncharacterized protein</fullName>
    </submittedName>
</protein>
<evidence type="ECO:0000313" key="2">
    <source>
        <dbReference type="Proteomes" id="UP001642484"/>
    </source>
</evidence>
<dbReference type="InterPro" id="IPR029021">
    <property type="entry name" value="Prot-tyrosine_phosphatase-like"/>
</dbReference>
<evidence type="ECO:0000313" key="1">
    <source>
        <dbReference type="EMBL" id="CAK9076146.1"/>
    </source>
</evidence>
<comment type="caution">
    <text evidence="1">The sequence shown here is derived from an EMBL/GenBank/DDBJ whole genome shotgun (WGS) entry which is preliminary data.</text>
</comment>
<keyword evidence="2" id="KW-1185">Reference proteome</keyword>
<dbReference type="EMBL" id="CAXAMN010023250">
    <property type="protein sequence ID" value="CAK9076146.1"/>
    <property type="molecule type" value="Genomic_DNA"/>
</dbReference>
<dbReference type="Proteomes" id="UP001642484">
    <property type="component" value="Unassembled WGS sequence"/>
</dbReference>
<organism evidence="1 2">
    <name type="scientific">Durusdinium trenchii</name>
    <dbReference type="NCBI Taxonomy" id="1381693"/>
    <lineage>
        <taxon>Eukaryota</taxon>
        <taxon>Sar</taxon>
        <taxon>Alveolata</taxon>
        <taxon>Dinophyceae</taxon>
        <taxon>Suessiales</taxon>
        <taxon>Symbiodiniaceae</taxon>
        <taxon>Durusdinium</taxon>
    </lineage>
</organism>
<sequence length="49" mass="5115">MGGAPSLILPNLWLGGQDVLDSPEFFVKNNITCVLSLGPAVSISICLTL</sequence>